<dbReference type="InterPro" id="IPR013022">
    <property type="entry name" value="Xyl_isomerase-like_TIM-brl"/>
</dbReference>
<name>A0A6J4U841_9BACT</name>
<dbReference type="Pfam" id="PF01261">
    <property type="entry name" value="AP_endonuc_2"/>
    <property type="match status" value="1"/>
</dbReference>
<dbReference type="InterPro" id="IPR050312">
    <property type="entry name" value="IolE/XylAMocC-like"/>
</dbReference>
<feature type="domain" description="Xylose isomerase-like TIM barrel" evidence="1">
    <location>
        <begin position="33"/>
        <end position="286"/>
    </location>
</feature>
<gene>
    <name evidence="2" type="ORF">AVDCRST_MAG33-235</name>
</gene>
<dbReference type="InterPro" id="IPR036237">
    <property type="entry name" value="Xyl_isomerase-like_sf"/>
</dbReference>
<evidence type="ECO:0000259" key="1">
    <source>
        <dbReference type="Pfam" id="PF01261"/>
    </source>
</evidence>
<dbReference type="PANTHER" id="PTHR12110">
    <property type="entry name" value="HYDROXYPYRUVATE ISOMERASE"/>
    <property type="match status" value="1"/>
</dbReference>
<dbReference type="PANTHER" id="PTHR12110:SF41">
    <property type="entry name" value="INOSOSE DEHYDRATASE"/>
    <property type="match status" value="1"/>
</dbReference>
<dbReference type="SUPFAM" id="SSF51658">
    <property type="entry name" value="Xylose isomerase-like"/>
    <property type="match status" value="1"/>
</dbReference>
<dbReference type="AlphaFoldDB" id="A0A6J4U841"/>
<dbReference type="Gene3D" id="3.20.20.150">
    <property type="entry name" value="Divalent-metal-dependent TIM barrel enzymes"/>
    <property type="match status" value="1"/>
</dbReference>
<evidence type="ECO:0000313" key="2">
    <source>
        <dbReference type="EMBL" id="CAA9543434.1"/>
    </source>
</evidence>
<accession>A0A6J4U841</accession>
<reference evidence="2" key="1">
    <citation type="submission" date="2020-02" db="EMBL/GenBank/DDBJ databases">
        <authorList>
            <person name="Meier V. D."/>
        </authorList>
    </citation>
    <scope>NUCLEOTIDE SEQUENCE</scope>
    <source>
        <strain evidence="2">AVDCRST_MAG33</strain>
    </source>
</reference>
<proteinExistence type="predicted"/>
<dbReference type="EMBL" id="CADCWK010000019">
    <property type="protein sequence ID" value="CAA9543434.1"/>
    <property type="molecule type" value="Genomic_DNA"/>
</dbReference>
<organism evidence="2">
    <name type="scientific">uncultured Thermomicrobiales bacterium</name>
    <dbReference type="NCBI Taxonomy" id="1645740"/>
    <lineage>
        <taxon>Bacteria</taxon>
        <taxon>Pseudomonadati</taxon>
        <taxon>Thermomicrobiota</taxon>
        <taxon>Thermomicrobia</taxon>
        <taxon>Thermomicrobiales</taxon>
        <taxon>environmental samples</taxon>
    </lineage>
</organism>
<protein>
    <recommendedName>
        <fullName evidence="1">Xylose isomerase-like TIM barrel domain-containing protein</fullName>
    </recommendedName>
</protein>
<sequence>MTSPTTRQDALTTGPRYAVQTLLLPGRDLMEQFANAAAYGYDGVEVAVGPSFDLSARLPELRSASAASGIPVAAICTHPMHDPLHPDQDEQTRRLLSLTRLLGLAEDLGAAGVVSVPIRPGAAFPGSDPSSGADAFIPPAEIDLPYAGRVLGEWAGTLSAGTSRLFLEPLNRFEATLLNRVGQAVDLARAIDHPRVVALADLFHMNIEEADLGQPIRTAGPLLGHVHIADNNRLECGAGCMDFRPSFAALHDIGYRGWISLECFSTGGPRVTDPASESLPRSVAILRETWRAVAGT</sequence>